<evidence type="ECO:0008006" key="4">
    <source>
        <dbReference type="Google" id="ProtNLM"/>
    </source>
</evidence>
<organism evidence="1 3">
    <name type="scientific">Rhodococcus koreensis</name>
    <dbReference type="NCBI Taxonomy" id="99653"/>
    <lineage>
        <taxon>Bacteria</taxon>
        <taxon>Bacillati</taxon>
        <taxon>Actinomycetota</taxon>
        <taxon>Actinomycetes</taxon>
        <taxon>Mycobacteriales</taxon>
        <taxon>Nocardiaceae</taxon>
        <taxon>Rhodococcus</taxon>
    </lineage>
</organism>
<dbReference type="EMBL" id="FNSV01000001">
    <property type="protein sequence ID" value="SEB29099.1"/>
    <property type="molecule type" value="Genomic_DNA"/>
</dbReference>
<dbReference type="AlphaFoldDB" id="A0A1H4I4S9"/>
<evidence type="ECO:0000313" key="3">
    <source>
        <dbReference type="Proteomes" id="UP000183561"/>
    </source>
</evidence>
<protein>
    <recommendedName>
        <fullName evidence="4">DUF4352 domain-containing protein</fullName>
    </recommendedName>
</protein>
<keyword evidence="3" id="KW-1185">Reference proteome</keyword>
<evidence type="ECO:0000313" key="1">
    <source>
        <dbReference type="EMBL" id="SEB29099.1"/>
    </source>
</evidence>
<accession>A0A1H4I4S9</accession>
<proteinExistence type="predicted"/>
<evidence type="ECO:0000313" key="2">
    <source>
        <dbReference type="EMBL" id="SEB30094.1"/>
    </source>
</evidence>
<reference evidence="1" key="2">
    <citation type="submission" date="2016-10" db="EMBL/GenBank/DDBJ databases">
        <authorList>
            <person name="de Groot N.N."/>
        </authorList>
    </citation>
    <scope>NUCLEOTIDE SEQUENCE [LARGE SCALE GENOMIC DNA]</scope>
    <source>
        <strain evidence="1">DSM 44498</strain>
    </source>
</reference>
<gene>
    <name evidence="1" type="ORF">SAMN04490239_0016</name>
    <name evidence="2" type="ORF">SAMN04490239_0190</name>
</gene>
<name>A0A1H4I4S9_9NOCA</name>
<dbReference type="EMBL" id="FNSV01000001">
    <property type="protein sequence ID" value="SEB30094.1"/>
    <property type="molecule type" value="Genomic_DNA"/>
</dbReference>
<sequence>MFAAGAVLGLLPLTGCNSSTTADTEAVPVTSATDDGTALNKRGAVEVALGEPATVRGPSGALILEVTGTALSAKGCPNNTTDRTQITKQKLTATVSIGNQTSTEWLWPSDFYYVDASGKVTRNLTTSDATPCPGAGKNAFIDLPANSSADGFATLDIPNTATVIGYQSDLSGSDVQIEWKLPTS</sequence>
<reference evidence="3" key="1">
    <citation type="submission" date="2016-10" db="EMBL/GenBank/DDBJ databases">
        <authorList>
            <person name="Varghese N."/>
            <person name="Submissions S."/>
        </authorList>
    </citation>
    <scope>NUCLEOTIDE SEQUENCE [LARGE SCALE GENOMIC DNA]</scope>
    <source>
        <strain evidence="3">DSM 44498</strain>
    </source>
</reference>
<dbReference type="Proteomes" id="UP000183561">
    <property type="component" value="Unassembled WGS sequence"/>
</dbReference>